<dbReference type="AlphaFoldDB" id="A0A919WDE0"/>
<dbReference type="EMBL" id="BOQN01000179">
    <property type="protein sequence ID" value="GIM98088.1"/>
    <property type="molecule type" value="Genomic_DNA"/>
</dbReference>
<comment type="caution">
    <text evidence="2">The sequence shown here is derived from an EMBL/GenBank/DDBJ whole genome shotgun (WGS) entry which is preliminary data.</text>
</comment>
<evidence type="ECO:0000256" key="1">
    <source>
        <dbReference type="SAM" id="MobiDB-lite"/>
    </source>
</evidence>
<protein>
    <submittedName>
        <fullName evidence="2">Uncharacterized protein</fullName>
    </submittedName>
</protein>
<name>A0A919WDE0_9ACTN</name>
<proteinExistence type="predicted"/>
<dbReference type="Proteomes" id="UP000677082">
    <property type="component" value="Unassembled WGS sequence"/>
</dbReference>
<dbReference type="RefSeq" id="WP_213013708.1">
    <property type="nucleotide sequence ID" value="NZ_BOQN01000179.1"/>
</dbReference>
<evidence type="ECO:0000313" key="3">
    <source>
        <dbReference type="Proteomes" id="UP000677082"/>
    </source>
</evidence>
<accession>A0A919WDE0</accession>
<feature type="region of interest" description="Disordered" evidence="1">
    <location>
        <begin position="1"/>
        <end position="89"/>
    </location>
</feature>
<reference evidence="2 3" key="1">
    <citation type="submission" date="2021-03" db="EMBL/GenBank/DDBJ databases">
        <title>Whole genome shotgun sequence of Actinoplanes toevensis NBRC 105298.</title>
        <authorList>
            <person name="Komaki H."/>
            <person name="Tamura T."/>
        </authorList>
    </citation>
    <scope>NUCLEOTIDE SEQUENCE [LARGE SCALE GENOMIC DNA]</scope>
    <source>
        <strain evidence="2 3">NBRC 105298</strain>
    </source>
</reference>
<keyword evidence="3" id="KW-1185">Reference proteome</keyword>
<evidence type="ECO:0000313" key="2">
    <source>
        <dbReference type="EMBL" id="GIM98088.1"/>
    </source>
</evidence>
<feature type="compositionally biased region" description="Low complexity" evidence="1">
    <location>
        <begin position="7"/>
        <end position="17"/>
    </location>
</feature>
<sequence length="89" mass="8719">MRGGEGEAVVAGSASGGLDQAGPRAPGWDDHEPAGSACVEDQPGPDDCAWPGNPEPGDSAWAGDQPGPEDPRPASAESDGSADDQPGPA</sequence>
<gene>
    <name evidence="2" type="ORF">Ato02nite_098810</name>
</gene>
<organism evidence="2 3">
    <name type="scientific">Paractinoplanes toevensis</name>
    <dbReference type="NCBI Taxonomy" id="571911"/>
    <lineage>
        <taxon>Bacteria</taxon>
        <taxon>Bacillati</taxon>
        <taxon>Actinomycetota</taxon>
        <taxon>Actinomycetes</taxon>
        <taxon>Micromonosporales</taxon>
        <taxon>Micromonosporaceae</taxon>
        <taxon>Paractinoplanes</taxon>
    </lineage>
</organism>